<comment type="caution">
    <text evidence="1">The sequence shown here is derived from an EMBL/GenBank/DDBJ whole genome shotgun (WGS) entry which is preliminary data.</text>
</comment>
<protein>
    <submittedName>
        <fullName evidence="1">Uncharacterized protein</fullName>
    </submittedName>
</protein>
<sequence>MLETVPFLLGGSLALSDNTMSMGTKKLVESQAEYIERFRHKKNGRQKQWHDTVSKEEDTIIDPGLQLGTNSMMAISVAHMGVLNTSVATFEKKSTLEGDKTFHCSIKEKTDYGFFFFAKLPTELRLII</sequence>
<keyword evidence="2" id="KW-1185">Reference proteome</keyword>
<name>A0A9N9PSK8_9HELO</name>
<proteinExistence type="predicted"/>
<dbReference type="AlphaFoldDB" id="A0A9N9PSK8"/>
<gene>
    <name evidence="1" type="ORF">HYALB_00002199</name>
</gene>
<reference evidence="1" key="1">
    <citation type="submission" date="2021-07" db="EMBL/GenBank/DDBJ databases">
        <authorList>
            <person name="Durling M."/>
        </authorList>
    </citation>
    <scope>NUCLEOTIDE SEQUENCE</scope>
</reference>
<evidence type="ECO:0000313" key="1">
    <source>
        <dbReference type="EMBL" id="CAG8973633.1"/>
    </source>
</evidence>
<accession>A0A9N9PSK8</accession>
<organism evidence="1 2">
    <name type="scientific">Hymenoscyphus albidus</name>
    <dbReference type="NCBI Taxonomy" id="595503"/>
    <lineage>
        <taxon>Eukaryota</taxon>
        <taxon>Fungi</taxon>
        <taxon>Dikarya</taxon>
        <taxon>Ascomycota</taxon>
        <taxon>Pezizomycotina</taxon>
        <taxon>Leotiomycetes</taxon>
        <taxon>Helotiales</taxon>
        <taxon>Helotiaceae</taxon>
        <taxon>Hymenoscyphus</taxon>
    </lineage>
</organism>
<evidence type="ECO:0000313" key="2">
    <source>
        <dbReference type="Proteomes" id="UP000701801"/>
    </source>
</evidence>
<dbReference type="Proteomes" id="UP000701801">
    <property type="component" value="Unassembled WGS sequence"/>
</dbReference>
<dbReference type="EMBL" id="CAJVRM010000077">
    <property type="protein sequence ID" value="CAG8973633.1"/>
    <property type="molecule type" value="Genomic_DNA"/>
</dbReference>